<proteinExistence type="evidence at transcript level"/>
<feature type="compositionally biased region" description="Basic and acidic residues" evidence="1">
    <location>
        <begin position="109"/>
        <end position="121"/>
    </location>
</feature>
<evidence type="ECO:0008006" key="3">
    <source>
        <dbReference type="Google" id="ProtNLM"/>
    </source>
</evidence>
<dbReference type="InterPro" id="IPR051291">
    <property type="entry name" value="CIMAP"/>
</dbReference>
<name>R4UKM4_COPFO</name>
<feature type="compositionally biased region" description="Polar residues" evidence="1">
    <location>
        <begin position="133"/>
        <end position="149"/>
    </location>
</feature>
<dbReference type="AlphaFoldDB" id="R4UKM4"/>
<sequence length="211" mass="22556">MGGIQQHPWTPTKRRGPIAAEYSSPGPACVTLPNLIGVSSVPYSTRGRAPAFSFGGRHGNKNDSPGPGPGQYNVTGLSAKGKDSAPAATLHSRTKGARPDLTPAPGDYNLEKSEKVVHDNSPKYTFGHKTQVEKPSQTPGPGTYNNSKADNYKAKAPAYSMSSRYQLPSDSTLKPGPGAHSPEKIRLDNLPAHTFGIKHSPHMGYLKDIMW</sequence>
<organism evidence="2">
    <name type="scientific">Coptotermes formosanus</name>
    <name type="common">Formosan subterranean termite</name>
    <dbReference type="NCBI Taxonomy" id="36987"/>
    <lineage>
        <taxon>Eukaryota</taxon>
        <taxon>Metazoa</taxon>
        <taxon>Ecdysozoa</taxon>
        <taxon>Arthropoda</taxon>
        <taxon>Hexapoda</taxon>
        <taxon>Insecta</taxon>
        <taxon>Pterygota</taxon>
        <taxon>Neoptera</taxon>
        <taxon>Polyneoptera</taxon>
        <taxon>Dictyoptera</taxon>
        <taxon>Blattodea</taxon>
        <taxon>Blattoidea</taxon>
        <taxon>Termitoidae</taxon>
        <taxon>Rhinotermitidae</taxon>
        <taxon>Coptotermes</taxon>
    </lineage>
</organism>
<evidence type="ECO:0000256" key="1">
    <source>
        <dbReference type="SAM" id="MobiDB-lite"/>
    </source>
</evidence>
<dbReference type="PANTHER" id="PTHR21580">
    <property type="entry name" value="SHIPPO-1-RELATED"/>
    <property type="match status" value="1"/>
</dbReference>
<dbReference type="Pfam" id="PF07004">
    <property type="entry name" value="SHIPPO-rpt"/>
    <property type="match status" value="5"/>
</dbReference>
<accession>R4UKM4</accession>
<evidence type="ECO:0000313" key="2">
    <source>
        <dbReference type="EMBL" id="AGM32679.1"/>
    </source>
</evidence>
<feature type="region of interest" description="Disordered" evidence="1">
    <location>
        <begin position="1"/>
        <end position="25"/>
    </location>
</feature>
<reference evidence="2" key="1">
    <citation type="submission" date="2013-03" db="EMBL/GenBank/DDBJ databases">
        <title>Immune-Related transcriptome of Coptotermes formosanus Shiraki workers: the defense mechanism.</title>
        <authorList>
            <person name="Hussain A."/>
            <person name="Li Y.F."/>
            <person name="Wen S.Y."/>
        </authorList>
    </citation>
    <scope>NUCLEOTIDE SEQUENCE</scope>
</reference>
<protein>
    <recommendedName>
        <fullName evidence="3">Outer dense fiber protein 3</fullName>
    </recommendedName>
</protein>
<dbReference type="InterPro" id="IPR010736">
    <property type="entry name" value="SHIPPO-rpt"/>
</dbReference>
<dbReference type="PANTHER" id="PTHR21580:SF28">
    <property type="entry name" value="BOREALIN N-TERMINAL DOMAIN-CONTAINING PROTEIN-RELATED"/>
    <property type="match status" value="1"/>
</dbReference>
<dbReference type="GO" id="GO:0005856">
    <property type="term" value="C:cytoskeleton"/>
    <property type="evidence" value="ECO:0007669"/>
    <property type="project" value="TreeGrafter"/>
</dbReference>
<feature type="compositionally biased region" description="Polar residues" evidence="1">
    <location>
        <begin position="160"/>
        <end position="172"/>
    </location>
</feature>
<dbReference type="EMBL" id="KC740855">
    <property type="protein sequence ID" value="AGM32679.1"/>
    <property type="molecule type" value="mRNA"/>
</dbReference>
<feature type="region of interest" description="Disordered" evidence="1">
    <location>
        <begin position="51"/>
        <end position="184"/>
    </location>
</feature>